<accession>A0A498JZ31</accession>
<dbReference type="SUPFAM" id="SSF46774">
    <property type="entry name" value="ARID-like"/>
    <property type="match status" value="1"/>
</dbReference>
<dbReference type="EMBL" id="RDQH01000330">
    <property type="protein sequence ID" value="RXI01149.1"/>
    <property type="molecule type" value="Genomic_DNA"/>
</dbReference>
<dbReference type="Pfam" id="PF01388">
    <property type="entry name" value="ARID"/>
    <property type="match status" value="1"/>
</dbReference>
<dbReference type="AlphaFoldDB" id="A0A498JZ31"/>
<dbReference type="Gene3D" id="1.10.150.60">
    <property type="entry name" value="ARID DNA-binding domain"/>
    <property type="match status" value="1"/>
</dbReference>
<evidence type="ECO:0000313" key="2">
    <source>
        <dbReference type="EMBL" id="RXI01149.1"/>
    </source>
</evidence>
<feature type="domain" description="ARID" evidence="1">
    <location>
        <begin position="487"/>
        <end position="580"/>
    </location>
</feature>
<name>A0A498JZ31_MALDO</name>
<organism evidence="2 3">
    <name type="scientific">Malus domestica</name>
    <name type="common">Apple</name>
    <name type="synonym">Pyrus malus</name>
    <dbReference type="NCBI Taxonomy" id="3750"/>
    <lineage>
        <taxon>Eukaryota</taxon>
        <taxon>Viridiplantae</taxon>
        <taxon>Streptophyta</taxon>
        <taxon>Embryophyta</taxon>
        <taxon>Tracheophyta</taxon>
        <taxon>Spermatophyta</taxon>
        <taxon>Magnoliopsida</taxon>
        <taxon>eudicotyledons</taxon>
        <taxon>Gunneridae</taxon>
        <taxon>Pentapetalae</taxon>
        <taxon>rosids</taxon>
        <taxon>fabids</taxon>
        <taxon>Rosales</taxon>
        <taxon>Rosaceae</taxon>
        <taxon>Amygdaloideae</taxon>
        <taxon>Maleae</taxon>
        <taxon>Malus</taxon>
    </lineage>
</organism>
<reference evidence="2 3" key="1">
    <citation type="submission" date="2018-10" db="EMBL/GenBank/DDBJ databases">
        <title>A high-quality apple genome assembly.</title>
        <authorList>
            <person name="Hu J."/>
        </authorList>
    </citation>
    <scope>NUCLEOTIDE SEQUENCE [LARGE SCALE GENOMIC DNA]</scope>
    <source>
        <strain evidence="3">cv. HFTH1</strain>
        <tissue evidence="2">Young leaf</tissue>
    </source>
</reference>
<dbReference type="SMART" id="SM00501">
    <property type="entry name" value="BRIGHT"/>
    <property type="match status" value="1"/>
</dbReference>
<dbReference type="Proteomes" id="UP000290289">
    <property type="component" value="Chromosome 4"/>
</dbReference>
<comment type="caution">
    <text evidence="2">The sequence shown here is derived from an EMBL/GenBank/DDBJ whole genome shotgun (WGS) entry which is preliminary data.</text>
</comment>
<dbReference type="SMART" id="SM01014">
    <property type="entry name" value="ARID"/>
    <property type="match status" value="1"/>
</dbReference>
<evidence type="ECO:0000313" key="3">
    <source>
        <dbReference type="Proteomes" id="UP000290289"/>
    </source>
</evidence>
<dbReference type="InterPro" id="IPR001606">
    <property type="entry name" value="ARID_dom"/>
</dbReference>
<protein>
    <recommendedName>
        <fullName evidence="1">ARID domain-containing protein</fullName>
    </recommendedName>
</protein>
<evidence type="ECO:0000259" key="1">
    <source>
        <dbReference type="PROSITE" id="PS51011"/>
    </source>
</evidence>
<proteinExistence type="predicted"/>
<dbReference type="InterPro" id="IPR036431">
    <property type="entry name" value="ARID_dom_sf"/>
</dbReference>
<dbReference type="PROSITE" id="PS51011">
    <property type="entry name" value="ARID"/>
    <property type="match status" value="1"/>
</dbReference>
<keyword evidence="3" id="KW-1185">Reference proteome</keyword>
<sequence>MESRVSNLESKIDEFQATQEEIKSTQNSILHQLQARDLILHQLQSLMARCNGGLKYGGESSAATPTHQPFIKMTSLLSLEKSNQIVLKLQSFHEEKVWAREEVDEFLSQYRPKYKPKSPPCLQPILKRFKKVHDYGKHHDNDFVTFRSNPRFQLSFGFSLKALAGENEKFDKEAKDFVNSPPFLDSDCKISTTNDWFLGSLFLIEWRKKLLLRNCWPRKFTKHKNDPQLFFTVAFFKITSIPNGAEDSLLCDVGLCSFPEVGSLLEVVLISVAKSGENDVHHVFVGLQQTIDIASLKRGFHEFTRDKGGTTIQRLFHSKSATILESDCKNGRSQVLILEIHVSNVEFKKAKLPGSCALYLFDKMSNSGYILDIKLGYHMSIRDKGGTNFLFSFESIDLLASYKDSGFCVVIDRSMGYYCKGIRDMGGTINCVLGSDCSKVFKCEVSFDHSMIIDGEDAGNLGLHHLEACMDKNRKHERKFTLYRFGNGCCVVLDRDYCKGIRDKGGGSKFRIPTVEGKYLDLHLLFVEVTSLGGLDKVIRDHKWKEVIVAFNFPTTITSASFVLLKYYLSLLIPVLEPVSKDLFNGSATIEEGSPGQESAEVHLGSSIIGTIDGKFDSEYPVTVNLGSDELQGVMYHAPTATYVSWIYNTTFMSGLLTGGRFMTMRDVVILYHLSEDDAEQRKLDVAFIGAKYMLKLENGVVVQWQMNWSIPLLIFRDVTRILLPCPTRLRN</sequence>
<dbReference type="PANTHER" id="PTHR46691:SF6">
    <property type="entry name" value="HIGH MOBILITY GROUP B PROTEIN 10-RELATED"/>
    <property type="match status" value="1"/>
</dbReference>
<dbReference type="GO" id="GO:0003677">
    <property type="term" value="F:DNA binding"/>
    <property type="evidence" value="ECO:0007669"/>
    <property type="project" value="InterPro"/>
</dbReference>
<dbReference type="STRING" id="3750.A0A498JZ31"/>
<gene>
    <name evidence="2" type="ORF">DVH24_001383</name>
</gene>
<dbReference type="PANTHER" id="PTHR46691">
    <property type="entry name" value="HIGH MOBILITY GROUP B PROTEIN 9"/>
    <property type="match status" value="1"/>
</dbReference>